<reference evidence="5" key="1">
    <citation type="submission" date="2025-08" db="UniProtKB">
        <authorList>
            <consortium name="RefSeq"/>
        </authorList>
    </citation>
    <scope>IDENTIFICATION</scope>
    <source>
        <tissue evidence="5">Whole sample</tissue>
    </source>
</reference>
<dbReference type="SUPFAM" id="SSF49562">
    <property type="entry name" value="C2 domain (Calcium/lipid-binding domain, CaLB)"/>
    <property type="match status" value="2"/>
</dbReference>
<dbReference type="PANTHER" id="PTHR45716:SF2">
    <property type="entry name" value="BITESIZE, ISOFORM I"/>
    <property type="match status" value="1"/>
</dbReference>
<dbReference type="SMART" id="SM00239">
    <property type="entry name" value="C2"/>
    <property type="match status" value="2"/>
</dbReference>
<dbReference type="OrthoDB" id="419768at2759"/>
<evidence type="ECO:0000256" key="1">
    <source>
        <dbReference type="ARBA" id="ARBA00022737"/>
    </source>
</evidence>
<evidence type="ECO:0000313" key="5">
    <source>
        <dbReference type="RefSeq" id="XP_022300165.1"/>
    </source>
</evidence>
<dbReference type="AlphaFoldDB" id="A0A8B8B9R4"/>
<dbReference type="PANTHER" id="PTHR45716">
    <property type="entry name" value="BITESIZE, ISOFORM I"/>
    <property type="match status" value="1"/>
</dbReference>
<dbReference type="Pfam" id="PF00168">
    <property type="entry name" value="C2"/>
    <property type="match status" value="2"/>
</dbReference>
<dbReference type="CDD" id="cd00030">
    <property type="entry name" value="C2"/>
    <property type="match status" value="1"/>
</dbReference>
<dbReference type="PRINTS" id="PR00399">
    <property type="entry name" value="SYNAPTOTAGMN"/>
</dbReference>
<protein>
    <submittedName>
        <fullName evidence="5">Synaptotagmin-6-like</fullName>
    </submittedName>
</protein>
<evidence type="ECO:0000259" key="3">
    <source>
        <dbReference type="PROSITE" id="PS50004"/>
    </source>
</evidence>
<dbReference type="InterPro" id="IPR035892">
    <property type="entry name" value="C2_domain_sf"/>
</dbReference>
<name>A0A8B8B9R4_CRAVI</name>
<proteinExistence type="predicted"/>
<gene>
    <name evidence="5" type="primary">LOC111108510</name>
</gene>
<evidence type="ECO:0000256" key="2">
    <source>
        <dbReference type="SAM" id="MobiDB-lite"/>
    </source>
</evidence>
<evidence type="ECO:0000313" key="4">
    <source>
        <dbReference type="Proteomes" id="UP000694844"/>
    </source>
</evidence>
<feature type="domain" description="C2" evidence="3">
    <location>
        <begin position="80"/>
        <end position="204"/>
    </location>
</feature>
<dbReference type="GO" id="GO:0005886">
    <property type="term" value="C:plasma membrane"/>
    <property type="evidence" value="ECO:0007669"/>
    <property type="project" value="TreeGrafter"/>
</dbReference>
<feature type="domain" description="C2" evidence="3">
    <location>
        <begin position="214"/>
        <end position="331"/>
    </location>
</feature>
<accession>A0A8B8B9R4</accession>
<dbReference type="KEGG" id="cvn:111108510"/>
<dbReference type="RefSeq" id="XP_022300165.1">
    <property type="nucleotide sequence ID" value="XM_022444457.1"/>
</dbReference>
<keyword evidence="4" id="KW-1185">Reference proteome</keyword>
<dbReference type="PROSITE" id="PS50004">
    <property type="entry name" value="C2"/>
    <property type="match status" value="2"/>
</dbReference>
<keyword evidence="1" id="KW-0677">Repeat</keyword>
<dbReference type="InterPro" id="IPR000008">
    <property type="entry name" value="C2_dom"/>
</dbReference>
<dbReference type="Proteomes" id="UP000694844">
    <property type="component" value="Chromosome 8"/>
</dbReference>
<dbReference type="GO" id="GO:0006887">
    <property type="term" value="P:exocytosis"/>
    <property type="evidence" value="ECO:0007669"/>
    <property type="project" value="TreeGrafter"/>
</dbReference>
<dbReference type="GO" id="GO:0042043">
    <property type="term" value="F:neurexin family protein binding"/>
    <property type="evidence" value="ECO:0007669"/>
    <property type="project" value="TreeGrafter"/>
</dbReference>
<organism evidence="4 5">
    <name type="scientific">Crassostrea virginica</name>
    <name type="common">Eastern oyster</name>
    <dbReference type="NCBI Taxonomy" id="6565"/>
    <lineage>
        <taxon>Eukaryota</taxon>
        <taxon>Metazoa</taxon>
        <taxon>Spiralia</taxon>
        <taxon>Lophotrochozoa</taxon>
        <taxon>Mollusca</taxon>
        <taxon>Bivalvia</taxon>
        <taxon>Autobranchia</taxon>
        <taxon>Pteriomorphia</taxon>
        <taxon>Ostreida</taxon>
        <taxon>Ostreoidea</taxon>
        <taxon>Ostreidae</taxon>
        <taxon>Crassostrea</taxon>
    </lineage>
</organism>
<sequence>MGQQNSKYGGSQNDPEKGVIPQNTRKIHGLSRILTAKAEHRREIAVQGWDKHDQNMRNMQMLKGLFKQLDPSVMKATGEVRGEVQLSYKYDFKRHLLLVKVIKCRELRSKDLRSKMSDPYVKLTLNPDPVGAGERRTAVVRQSNDPVFDEIFAFPLEESDLSDLKMVVQVMDADIMGEDDFIGEVVVEMNTFNFRESPFHTAWYSLNMETDLNVSGDLEISADFQLPSSLFVTVRRAHSLTARDEGKSADPFVKLTVTGTSSMFQTQVIQDSLDPEWNETFEFDVTQEELSNRYLILHVIDHDPGTSNDSLGQVVVDLRTFDPERRLHETYQLSDMRNTDLLRSSWSRNATAQEFREALIAHASSKHPNFLFAEHSGKKVVNVSCRKAGARGRIRIIDGIPVK</sequence>
<feature type="region of interest" description="Disordered" evidence="2">
    <location>
        <begin position="1"/>
        <end position="24"/>
    </location>
</feature>
<dbReference type="InterPro" id="IPR001565">
    <property type="entry name" value="Synaptotagmin"/>
</dbReference>
<dbReference type="GO" id="GO:0070382">
    <property type="term" value="C:exocytic vesicle"/>
    <property type="evidence" value="ECO:0007669"/>
    <property type="project" value="TreeGrafter"/>
</dbReference>
<dbReference type="GeneID" id="111108510"/>
<feature type="compositionally biased region" description="Polar residues" evidence="2">
    <location>
        <begin position="1"/>
        <end position="13"/>
    </location>
</feature>
<dbReference type="Gene3D" id="2.60.40.150">
    <property type="entry name" value="C2 domain"/>
    <property type="match status" value="2"/>
</dbReference>